<protein>
    <recommendedName>
        <fullName evidence="4">CCHC-type domain-containing protein</fullName>
    </recommendedName>
</protein>
<evidence type="ECO:0008006" key="4">
    <source>
        <dbReference type="Google" id="ProtNLM"/>
    </source>
</evidence>
<accession>A0AAE1ADK2</accession>
<reference evidence="2" key="1">
    <citation type="journal article" date="2023" name="G3 (Bethesda)">
        <title>A reference genome for the long-term kleptoplast-retaining sea slug Elysia crispata morphotype clarki.</title>
        <authorList>
            <person name="Eastman K.E."/>
            <person name="Pendleton A.L."/>
            <person name="Shaikh M.A."/>
            <person name="Suttiyut T."/>
            <person name="Ogas R."/>
            <person name="Tomko P."/>
            <person name="Gavelis G."/>
            <person name="Widhalm J.R."/>
            <person name="Wisecaver J.H."/>
        </authorList>
    </citation>
    <scope>NUCLEOTIDE SEQUENCE</scope>
    <source>
        <strain evidence="2">ECLA1</strain>
    </source>
</reference>
<dbReference type="InterPro" id="IPR036875">
    <property type="entry name" value="Znf_CCHC_sf"/>
</dbReference>
<gene>
    <name evidence="2" type="ORF">RRG08_013945</name>
</gene>
<feature type="region of interest" description="Disordered" evidence="1">
    <location>
        <begin position="64"/>
        <end position="95"/>
    </location>
</feature>
<organism evidence="2 3">
    <name type="scientific">Elysia crispata</name>
    <name type="common">lettuce slug</name>
    <dbReference type="NCBI Taxonomy" id="231223"/>
    <lineage>
        <taxon>Eukaryota</taxon>
        <taxon>Metazoa</taxon>
        <taxon>Spiralia</taxon>
        <taxon>Lophotrochozoa</taxon>
        <taxon>Mollusca</taxon>
        <taxon>Gastropoda</taxon>
        <taxon>Heterobranchia</taxon>
        <taxon>Euthyneura</taxon>
        <taxon>Panpulmonata</taxon>
        <taxon>Sacoglossa</taxon>
        <taxon>Placobranchoidea</taxon>
        <taxon>Plakobranchidae</taxon>
        <taxon>Elysia</taxon>
    </lineage>
</organism>
<dbReference type="Gene3D" id="4.10.60.10">
    <property type="entry name" value="Zinc finger, CCHC-type"/>
    <property type="match status" value="1"/>
</dbReference>
<dbReference type="GO" id="GO:0003676">
    <property type="term" value="F:nucleic acid binding"/>
    <property type="evidence" value="ECO:0007669"/>
    <property type="project" value="InterPro"/>
</dbReference>
<proteinExistence type="predicted"/>
<sequence>MERHRQEEDAARRNVNKEDGENIPIQTKKDGSTAEDLWFISKRGRALECFHCTETGHWPAECRRKKRTTKIEPKTKTTKAKQMKPLQDTETLLVY</sequence>
<name>A0AAE1ADK2_9GAST</name>
<evidence type="ECO:0000313" key="3">
    <source>
        <dbReference type="Proteomes" id="UP001283361"/>
    </source>
</evidence>
<feature type="region of interest" description="Disordered" evidence="1">
    <location>
        <begin position="1"/>
        <end position="29"/>
    </location>
</feature>
<dbReference type="AlphaFoldDB" id="A0AAE1ADK2"/>
<dbReference type="GO" id="GO:0008270">
    <property type="term" value="F:zinc ion binding"/>
    <property type="evidence" value="ECO:0007669"/>
    <property type="project" value="InterPro"/>
</dbReference>
<keyword evidence="3" id="KW-1185">Reference proteome</keyword>
<evidence type="ECO:0000256" key="1">
    <source>
        <dbReference type="SAM" id="MobiDB-lite"/>
    </source>
</evidence>
<dbReference type="EMBL" id="JAWDGP010002044">
    <property type="protein sequence ID" value="KAK3785944.1"/>
    <property type="molecule type" value="Genomic_DNA"/>
</dbReference>
<feature type="compositionally biased region" description="Basic and acidic residues" evidence="1">
    <location>
        <begin position="1"/>
        <end position="20"/>
    </location>
</feature>
<dbReference type="SUPFAM" id="SSF57756">
    <property type="entry name" value="Retrovirus zinc finger-like domains"/>
    <property type="match status" value="1"/>
</dbReference>
<dbReference type="Proteomes" id="UP001283361">
    <property type="component" value="Unassembled WGS sequence"/>
</dbReference>
<comment type="caution">
    <text evidence="2">The sequence shown here is derived from an EMBL/GenBank/DDBJ whole genome shotgun (WGS) entry which is preliminary data.</text>
</comment>
<evidence type="ECO:0000313" key="2">
    <source>
        <dbReference type="EMBL" id="KAK3785944.1"/>
    </source>
</evidence>